<keyword evidence="15" id="KW-1185">Reference proteome</keyword>
<dbReference type="InterPro" id="IPR058204">
    <property type="entry name" value="FtsX_firmicutes-type"/>
</dbReference>
<feature type="domain" description="ABC3 transporter permease C-terminal" evidence="12">
    <location>
        <begin position="175"/>
        <end position="291"/>
    </location>
</feature>
<evidence type="ECO:0000256" key="10">
    <source>
        <dbReference type="PIRNR" id="PIRNR003097"/>
    </source>
</evidence>
<feature type="domain" description="FtsX extracellular" evidence="13">
    <location>
        <begin position="62"/>
        <end position="152"/>
    </location>
</feature>
<gene>
    <name evidence="14" type="ORF">ISALK_02435</name>
</gene>
<keyword evidence="8 10" id="KW-0472">Membrane</keyword>
<evidence type="ECO:0000256" key="7">
    <source>
        <dbReference type="ARBA" id="ARBA00022989"/>
    </source>
</evidence>
<dbReference type="NCBIfam" id="NF038347">
    <property type="entry name" value="FtsX_Gpos"/>
    <property type="match status" value="1"/>
</dbReference>
<keyword evidence="5 10" id="KW-0132">Cell division</keyword>
<dbReference type="InterPro" id="IPR003838">
    <property type="entry name" value="ABC3_permease_C"/>
</dbReference>
<evidence type="ECO:0000313" key="15">
    <source>
        <dbReference type="Proteomes" id="UP000449710"/>
    </source>
</evidence>
<feature type="transmembrane region" description="Helical" evidence="11">
    <location>
        <begin position="171"/>
        <end position="194"/>
    </location>
</feature>
<protein>
    <recommendedName>
        <fullName evidence="3 10">Cell division protein FtsX</fullName>
    </recommendedName>
</protein>
<dbReference type="GO" id="GO:0051301">
    <property type="term" value="P:cell division"/>
    <property type="evidence" value="ECO:0007669"/>
    <property type="project" value="UniProtKB-KW"/>
</dbReference>
<proteinExistence type="inferred from homology"/>
<dbReference type="InterPro" id="IPR040690">
    <property type="entry name" value="FtsX_ECD"/>
</dbReference>
<evidence type="ECO:0000256" key="11">
    <source>
        <dbReference type="SAM" id="Phobius"/>
    </source>
</evidence>
<dbReference type="PANTHER" id="PTHR47755">
    <property type="entry name" value="CELL DIVISION PROTEIN FTSX"/>
    <property type="match status" value="1"/>
</dbReference>
<evidence type="ECO:0000256" key="4">
    <source>
        <dbReference type="ARBA" id="ARBA00022475"/>
    </source>
</evidence>
<dbReference type="EMBL" id="SUMG01000002">
    <property type="protein sequence ID" value="NBG87351.1"/>
    <property type="molecule type" value="Genomic_DNA"/>
</dbReference>
<dbReference type="Pfam" id="PF18075">
    <property type="entry name" value="FtsX_ECD"/>
    <property type="match status" value="1"/>
</dbReference>
<keyword evidence="4 10" id="KW-1003">Cell membrane</keyword>
<evidence type="ECO:0000256" key="5">
    <source>
        <dbReference type="ARBA" id="ARBA00022618"/>
    </source>
</evidence>
<comment type="similarity">
    <text evidence="2 10">Belongs to the ABC-4 integral membrane protein family. FtsX subfamily.</text>
</comment>
<comment type="function">
    <text evidence="10">Part of the ABC transporter FtsEX involved in asymmetric cellular division facilitating the initiation of sporulation.</text>
</comment>
<keyword evidence="6 11" id="KW-0812">Transmembrane</keyword>
<evidence type="ECO:0000256" key="3">
    <source>
        <dbReference type="ARBA" id="ARBA00021907"/>
    </source>
</evidence>
<feature type="transmembrane region" description="Helical" evidence="11">
    <location>
        <begin position="21"/>
        <end position="46"/>
    </location>
</feature>
<feature type="transmembrane region" description="Helical" evidence="11">
    <location>
        <begin position="272"/>
        <end position="292"/>
    </location>
</feature>
<dbReference type="GO" id="GO:0005886">
    <property type="term" value="C:plasma membrane"/>
    <property type="evidence" value="ECO:0007669"/>
    <property type="project" value="UniProtKB-SubCell"/>
</dbReference>
<evidence type="ECO:0000313" key="14">
    <source>
        <dbReference type="EMBL" id="NBG87351.1"/>
    </source>
</evidence>
<dbReference type="AlphaFoldDB" id="A0AA43XJA3"/>
<evidence type="ECO:0000259" key="13">
    <source>
        <dbReference type="Pfam" id="PF18075"/>
    </source>
</evidence>
<feature type="transmembrane region" description="Helical" evidence="11">
    <location>
        <begin position="215"/>
        <end position="243"/>
    </location>
</feature>
<dbReference type="InterPro" id="IPR004513">
    <property type="entry name" value="FtsX"/>
</dbReference>
<comment type="caution">
    <text evidence="14">The sequence shown here is derived from an EMBL/GenBank/DDBJ whole genome shotgun (WGS) entry which is preliminary data.</text>
</comment>
<comment type="subcellular location">
    <subcellularLocation>
        <location evidence="1">Cell membrane</location>
        <topology evidence="1">Multi-pass membrane protein</topology>
    </subcellularLocation>
</comment>
<name>A0AA43XJA3_9CLOT</name>
<dbReference type="PANTHER" id="PTHR47755:SF1">
    <property type="entry name" value="CELL DIVISION PROTEIN FTSX"/>
    <property type="match status" value="1"/>
</dbReference>
<organism evidence="14 15">
    <name type="scientific">Isachenkonia alkalipeptolytica</name>
    <dbReference type="NCBI Taxonomy" id="2565777"/>
    <lineage>
        <taxon>Bacteria</taxon>
        <taxon>Bacillati</taxon>
        <taxon>Bacillota</taxon>
        <taxon>Clostridia</taxon>
        <taxon>Eubacteriales</taxon>
        <taxon>Clostridiaceae</taxon>
        <taxon>Isachenkonia</taxon>
    </lineage>
</organism>
<keyword evidence="9 10" id="KW-0131">Cell cycle</keyword>
<dbReference type="Proteomes" id="UP000449710">
    <property type="component" value="Unassembled WGS sequence"/>
</dbReference>
<accession>A0AA43XJA3</accession>
<reference evidence="14 15" key="1">
    <citation type="submission" date="2019-04" db="EMBL/GenBank/DDBJ databases">
        <title>Isachenkonia alkalipeptolytica gen. nov. sp. nov. a new anaerobic, alkiliphilic organothrophic bacterium capable to reduce synthesized ferrihydrite isolated from a soda lake.</title>
        <authorList>
            <person name="Toshchakov S.V."/>
            <person name="Zavarzina D.G."/>
            <person name="Zhilina T.N."/>
            <person name="Kostrikina N.A."/>
            <person name="Kublanov I.V."/>
        </authorList>
    </citation>
    <scope>NUCLEOTIDE SEQUENCE [LARGE SCALE GENOMIC DNA]</scope>
    <source>
        <strain evidence="14 15">Z-1701</strain>
    </source>
</reference>
<keyword evidence="7 11" id="KW-1133">Transmembrane helix</keyword>
<evidence type="ECO:0000256" key="8">
    <source>
        <dbReference type="ARBA" id="ARBA00023136"/>
    </source>
</evidence>
<dbReference type="Gene3D" id="3.30.70.3040">
    <property type="match status" value="1"/>
</dbReference>
<evidence type="ECO:0000259" key="12">
    <source>
        <dbReference type="Pfam" id="PF02687"/>
    </source>
</evidence>
<evidence type="ECO:0000256" key="9">
    <source>
        <dbReference type="ARBA" id="ARBA00023306"/>
    </source>
</evidence>
<dbReference type="Pfam" id="PF02687">
    <property type="entry name" value="FtsX"/>
    <property type="match status" value="1"/>
</dbReference>
<dbReference type="RefSeq" id="WP_160718672.1">
    <property type="nucleotide sequence ID" value="NZ_SUMG01000002.1"/>
</dbReference>
<evidence type="ECO:0000256" key="6">
    <source>
        <dbReference type="ARBA" id="ARBA00022692"/>
    </source>
</evidence>
<evidence type="ECO:0000256" key="2">
    <source>
        <dbReference type="ARBA" id="ARBA00007379"/>
    </source>
</evidence>
<evidence type="ECO:0000256" key="1">
    <source>
        <dbReference type="ARBA" id="ARBA00004651"/>
    </source>
</evidence>
<sequence>MKIKTMGYMTKQGLLGLWRNRGMSIASIGSVTASLLVLGVIITLVINMNNIALMGQSQFDNIQVYLEEELENEKIDSIGTELESIQGVANVEYESQDDALDKMKESWGEQGYLLDTLENNPLPNSYIVYFQELEASQAVVRNIQGISGVDEVRYYQDVIDNLVNIADFVQVAGLFLIVILGLIAVFIISNTIKLTLNARRQEITIMKYVGATNWFIRWPFVIEGIFLGLIGSLIALTVVYFGYEYIYNLVYTRFYALFAEYIVSADAMLQQISLVFVVLGIGVGILGSLISMRKHLKV</sequence>
<dbReference type="PIRSF" id="PIRSF003097">
    <property type="entry name" value="FtsX"/>
    <property type="match status" value="1"/>
</dbReference>